<evidence type="ECO:0000256" key="1">
    <source>
        <dbReference type="SAM" id="Phobius"/>
    </source>
</evidence>
<evidence type="ECO:0000313" key="2">
    <source>
        <dbReference type="Proteomes" id="UP000887540"/>
    </source>
</evidence>
<feature type="transmembrane region" description="Helical" evidence="1">
    <location>
        <begin position="27"/>
        <end position="50"/>
    </location>
</feature>
<keyword evidence="2" id="KW-1185">Reference proteome</keyword>
<proteinExistence type="predicted"/>
<dbReference type="WBParaSite" id="ACRNAN_scaffold2508.g24411.t1">
    <property type="protein sequence ID" value="ACRNAN_scaffold2508.g24411.t1"/>
    <property type="gene ID" value="ACRNAN_scaffold2508.g24411"/>
</dbReference>
<accession>A0A914DH56</accession>
<evidence type="ECO:0000313" key="3">
    <source>
        <dbReference type="WBParaSite" id="ACRNAN_scaffold2508.g24411.t1"/>
    </source>
</evidence>
<reference evidence="3" key="1">
    <citation type="submission" date="2022-11" db="UniProtKB">
        <authorList>
            <consortium name="WormBaseParasite"/>
        </authorList>
    </citation>
    <scope>IDENTIFICATION</scope>
</reference>
<organism evidence="2 3">
    <name type="scientific">Acrobeloides nanus</name>
    <dbReference type="NCBI Taxonomy" id="290746"/>
    <lineage>
        <taxon>Eukaryota</taxon>
        <taxon>Metazoa</taxon>
        <taxon>Ecdysozoa</taxon>
        <taxon>Nematoda</taxon>
        <taxon>Chromadorea</taxon>
        <taxon>Rhabditida</taxon>
        <taxon>Tylenchina</taxon>
        <taxon>Cephalobomorpha</taxon>
        <taxon>Cephaloboidea</taxon>
        <taxon>Cephalobidae</taxon>
        <taxon>Acrobeloides</taxon>
    </lineage>
</organism>
<sequence>MTMEFGCILALRYLWNLDSEEFLVPPIFILLGVRFLLPIITTLSLSWIWIRIWATLQFGFESELEFNPDLNPNSAI</sequence>
<protein>
    <submittedName>
        <fullName evidence="3">Uncharacterized protein</fullName>
    </submittedName>
</protein>
<keyword evidence="1" id="KW-0472">Membrane</keyword>
<dbReference type="AlphaFoldDB" id="A0A914DH56"/>
<keyword evidence="1" id="KW-1133">Transmembrane helix</keyword>
<keyword evidence="1" id="KW-0812">Transmembrane</keyword>
<dbReference type="Proteomes" id="UP000887540">
    <property type="component" value="Unplaced"/>
</dbReference>
<name>A0A914DH56_9BILA</name>